<accession>A0A225X439</accession>
<dbReference type="InterPro" id="IPR056924">
    <property type="entry name" value="SH3_Tf2-1"/>
</dbReference>
<comment type="caution">
    <text evidence="2">The sequence shown here is derived from an EMBL/GenBank/DDBJ whole genome shotgun (WGS) entry which is preliminary data.</text>
</comment>
<protein>
    <recommendedName>
        <fullName evidence="1">Tf2-1-like SH3-like domain-containing protein</fullName>
    </recommendedName>
</protein>
<feature type="domain" description="Tf2-1-like SH3-like" evidence="1">
    <location>
        <begin position="18"/>
        <end position="66"/>
    </location>
</feature>
<proteinExistence type="predicted"/>
<dbReference type="Pfam" id="PF24626">
    <property type="entry name" value="SH3_Tf2-1"/>
    <property type="match status" value="1"/>
</dbReference>
<dbReference type="AlphaFoldDB" id="A0A225X439"/>
<reference evidence="3" key="1">
    <citation type="submission" date="2017-03" db="EMBL/GenBank/DDBJ databases">
        <title>Phytopthora megakarya and P. palmivora, two closely related causual agents of cacao black pod achieved similar genome size and gene model numbers by different mechanisms.</title>
        <authorList>
            <person name="Ali S."/>
            <person name="Shao J."/>
            <person name="Larry D.J."/>
            <person name="Kronmiller B."/>
            <person name="Shen D."/>
            <person name="Strem M.D."/>
            <person name="Melnick R.L."/>
            <person name="Guiltinan M.J."/>
            <person name="Tyler B.M."/>
            <person name="Meinhardt L.W."/>
            <person name="Bailey B.A."/>
        </authorList>
    </citation>
    <scope>NUCLEOTIDE SEQUENCE [LARGE SCALE GENOMIC DNA]</scope>
    <source>
        <strain evidence="3">zdho120</strain>
    </source>
</reference>
<dbReference type="EMBL" id="NBNE01000028">
    <property type="protein sequence ID" value="OWZ24107.1"/>
    <property type="molecule type" value="Genomic_DNA"/>
</dbReference>
<evidence type="ECO:0000313" key="3">
    <source>
        <dbReference type="Proteomes" id="UP000198211"/>
    </source>
</evidence>
<keyword evidence="3" id="KW-1185">Reference proteome</keyword>
<dbReference type="Proteomes" id="UP000198211">
    <property type="component" value="Unassembled WGS sequence"/>
</dbReference>
<evidence type="ECO:0000313" key="2">
    <source>
        <dbReference type="EMBL" id="OWZ24107.1"/>
    </source>
</evidence>
<name>A0A225X439_9STRA</name>
<organism evidence="2 3">
    <name type="scientific">Phytophthora megakarya</name>
    <dbReference type="NCBI Taxonomy" id="4795"/>
    <lineage>
        <taxon>Eukaryota</taxon>
        <taxon>Sar</taxon>
        <taxon>Stramenopiles</taxon>
        <taxon>Oomycota</taxon>
        <taxon>Peronosporomycetes</taxon>
        <taxon>Peronosporales</taxon>
        <taxon>Peronosporaceae</taxon>
        <taxon>Phytophthora</taxon>
    </lineage>
</organism>
<sequence length="153" mass="17960">MKIRLNKMRLHPGKGQAGLTKKLAHRRHGPFSVKRKVDEYPYELELPDRNGYRFYPVVHVSRMKPVSEMNNRPTTRLVPEFAEESRLHLDEKLLPEDSWELHLEQHIPGEQTQNATAIMHILLYLINATEMVYEKNVFKPTKIQLHQLAGAWT</sequence>
<gene>
    <name evidence="2" type="ORF">PHMEG_000907</name>
</gene>
<evidence type="ECO:0000259" key="1">
    <source>
        <dbReference type="Pfam" id="PF24626"/>
    </source>
</evidence>
<dbReference type="OrthoDB" id="118797at2759"/>